<feature type="domain" description="Ketoreductase" evidence="5">
    <location>
        <begin position="26"/>
        <end position="210"/>
    </location>
</feature>
<dbReference type="EMBL" id="BSRI01000002">
    <property type="protein sequence ID" value="GLV59993.1"/>
    <property type="molecule type" value="Genomic_DNA"/>
</dbReference>
<sequence>MLAALAGVGIVSQVLQRQQEIDLKGKVVLITGGSRGLGLAIAGEFARAGAKLVLCSRDEDEMQRAQVKLEQMGAQVMVFPCDVTQPQEVERTVEQATTHFGGIDILVNNAGIISAGPLQTLTRKDFEDAMNIMFWGIYNMTMAVLPQMRERKSGRIVNITSIGGKVSVPHLLPYSSAKFAAVGFSEGLQSELARDGIRVTTVIPGLMRTGSHINTVMKGDEHRTEYTLFTLLDTLPGFSISAQRAAQYIVRGARRGSRHVIITLPAQLAARLNGALPEVVAPLLSLTASIIPSKNDKGKGSHQGRDSETPITRSFVTSLGQKPPRIITRIPPNKRVIRGKSQQKSALFC</sequence>
<evidence type="ECO:0000259" key="5">
    <source>
        <dbReference type="SMART" id="SM00822"/>
    </source>
</evidence>
<keyword evidence="7" id="KW-1185">Reference proteome</keyword>
<dbReference type="Pfam" id="PF00106">
    <property type="entry name" value="adh_short"/>
    <property type="match status" value="1"/>
</dbReference>
<keyword evidence="2" id="KW-0560">Oxidoreductase</keyword>
<protein>
    <submittedName>
        <fullName evidence="6">Ketoacyl reductase</fullName>
    </submittedName>
</protein>
<evidence type="ECO:0000256" key="4">
    <source>
        <dbReference type="SAM" id="MobiDB-lite"/>
    </source>
</evidence>
<evidence type="ECO:0000256" key="2">
    <source>
        <dbReference type="ARBA" id="ARBA00023002"/>
    </source>
</evidence>
<name>A0ABQ6G448_9CHLR</name>
<accession>A0ABQ6G448</accession>
<dbReference type="InterPro" id="IPR036291">
    <property type="entry name" value="NAD(P)-bd_dom_sf"/>
</dbReference>
<dbReference type="Proteomes" id="UP001344906">
    <property type="component" value="Unassembled WGS sequence"/>
</dbReference>
<reference evidence="6 7" key="1">
    <citation type="submission" date="2023-02" db="EMBL/GenBank/DDBJ databases">
        <title>Dictyobacter halimunensis sp. nov., a new member of the class Ktedonobacteria from forest soil in a geothermal area.</title>
        <authorList>
            <person name="Rachmania M.K."/>
            <person name="Ningsih F."/>
            <person name="Sakai Y."/>
            <person name="Yabe S."/>
            <person name="Yokota A."/>
            <person name="Sjamsuridzal W."/>
        </authorList>
    </citation>
    <scope>NUCLEOTIDE SEQUENCE [LARGE SCALE GENOMIC DNA]</scope>
    <source>
        <strain evidence="6 7">S3.2.2.5</strain>
    </source>
</reference>
<dbReference type="PRINTS" id="PR00080">
    <property type="entry name" value="SDRFAMILY"/>
</dbReference>
<dbReference type="PRINTS" id="PR00081">
    <property type="entry name" value="GDHRDH"/>
</dbReference>
<dbReference type="InterPro" id="IPR057326">
    <property type="entry name" value="KR_dom"/>
</dbReference>
<dbReference type="SUPFAM" id="SSF51735">
    <property type="entry name" value="NAD(P)-binding Rossmann-fold domains"/>
    <property type="match status" value="1"/>
</dbReference>
<feature type="compositionally biased region" description="Basic and acidic residues" evidence="4">
    <location>
        <begin position="294"/>
        <end position="308"/>
    </location>
</feature>
<comment type="similarity">
    <text evidence="1 3">Belongs to the short-chain dehydrogenases/reductases (SDR) family.</text>
</comment>
<dbReference type="PANTHER" id="PTHR44196">
    <property type="entry name" value="DEHYDROGENASE/REDUCTASE SDR FAMILY MEMBER 7B"/>
    <property type="match status" value="1"/>
</dbReference>
<dbReference type="PROSITE" id="PS00061">
    <property type="entry name" value="ADH_SHORT"/>
    <property type="match status" value="1"/>
</dbReference>
<dbReference type="InterPro" id="IPR002347">
    <property type="entry name" value="SDR_fam"/>
</dbReference>
<evidence type="ECO:0000256" key="1">
    <source>
        <dbReference type="ARBA" id="ARBA00006484"/>
    </source>
</evidence>
<dbReference type="Gene3D" id="3.40.50.720">
    <property type="entry name" value="NAD(P)-binding Rossmann-like Domain"/>
    <property type="match status" value="1"/>
</dbReference>
<evidence type="ECO:0000313" key="7">
    <source>
        <dbReference type="Proteomes" id="UP001344906"/>
    </source>
</evidence>
<feature type="region of interest" description="Disordered" evidence="4">
    <location>
        <begin position="292"/>
        <end position="315"/>
    </location>
</feature>
<dbReference type="SMART" id="SM00822">
    <property type="entry name" value="PKS_KR"/>
    <property type="match status" value="1"/>
</dbReference>
<comment type="caution">
    <text evidence="6">The sequence shown here is derived from an EMBL/GenBank/DDBJ whole genome shotgun (WGS) entry which is preliminary data.</text>
</comment>
<dbReference type="PANTHER" id="PTHR44196:SF1">
    <property type="entry name" value="DEHYDROGENASE_REDUCTASE SDR FAMILY MEMBER 7B"/>
    <property type="match status" value="1"/>
</dbReference>
<dbReference type="InterPro" id="IPR020904">
    <property type="entry name" value="Sc_DH/Rdtase_CS"/>
</dbReference>
<organism evidence="6 7">
    <name type="scientific">Dictyobacter halimunensis</name>
    <dbReference type="NCBI Taxonomy" id="3026934"/>
    <lineage>
        <taxon>Bacteria</taxon>
        <taxon>Bacillati</taxon>
        <taxon>Chloroflexota</taxon>
        <taxon>Ktedonobacteria</taxon>
        <taxon>Ktedonobacterales</taxon>
        <taxon>Dictyobacteraceae</taxon>
        <taxon>Dictyobacter</taxon>
    </lineage>
</organism>
<evidence type="ECO:0000313" key="6">
    <source>
        <dbReference type="EMBL" id="GLV59993.1"/>
    </source>
</evidence>
<proteinExistence type="inferred from homology"/>
<gene>
    <name evidence="6" type="ORF">KDH_68160</name>
</gene>
<evidence type="ECO:0000256" key="3">
    <source>
        <dbReference type="RuleBase" id="RU000363"/>
    </source>
</evidence>